<accession>A0A067M2A5</accession>
<reference evidence="3" key="1">
    <citation type="journal article" date="2014" name="Proc. Natl. Acad. Sci. U.S.A.">
        <title>Extensive sampling of basidiomycete genomes demonstrates inadequacy of the white-rot/brown-rot paradigm for wood decay fungi.</title>
        <authorList>
            <person name="Riley R."/>
            <person name="Salamov A.A."/>
            <person name="Brown D.W."/>
            <person name="Nagy L.G."/>
            <person name="Floudas D."/>
            <person name="Held B.W."/>
            <person name="Levasseur A."/>
            <person name="Lombard V."/>
            <person name="Morin E."/>
            <person name="Otillar R."/>
            <person name="Lindquist E.A."/>
            <person name="Sun H."/>
            <person name="LaButti K.M."/>
            <person name="Schmutz J."/>
            <person name="Jabbour D."/>
            <person name="Luo H."/>
            <person name="Baker S.E."/>
            <person name="Pisabarro A.G."/>
            <person name="Walton J.D."/>
            <person name="Blanchette R.A."/>
            <person name="Henrissat B."/>
            <person name="Martin F."/>
            <person name="Cullen D."/>
            <person name="Hibbett D.S."/>
            <person name="Grigoriev I.V."/>
        </authorList>
    </citation>
    <scope>NUCLEOTIDE SEQUENCE [LARGE SCALE GENOMIC DNA]</scope>
    <source>
        <strain evidence="3">FD-172 SS1</strain>
    </source>
</reference>
<dbReference type="EMBL" id="KL198162">
    <property type="protein sequence ID" value="KDQ06012.1"/>
    <property type="molecule type" value="Genomic_DNA"/>
</dbReference>
<organism evidence="2 3">
    <name type="scientific">Botryobasidium botryosum (strain FD-172 SS1)</name>
    <dbReference type="NCBI Taxonomy" id="930990"/>
    <lineage>
        <taxon>Eukaryota</taxon>
        <taxon>Fungi</taxon>
        <taxon>Dikarya</taxon>
        <taxon>Basidiomycota</taxon>
        <taxon>Agaricomycotina</taxon>
        <taxon>Agaricomycetes</taxon>
        <taxon>Cantharellales</taxon>
        <taxon>Botryobasidiaceae</taxon>
        <taxon>Botryobasidium</taxon>
    </lineage>
</organism>
<gene>
    <name evidence="2" type="ORF">BOTBODRAFT_49598</name>
</gene>
<evidence type="ECO:0000313" key="2">
    <source>
        <dbReference type="EMBL" id="KDQ06012.1"/>
    </source>
</evidence>
<evidence type="ECO:0000313" key="3">
    <source>
        <dbReference type="Proteomes" id="UP000027195"/>
    </source>
</evidence>
<sequence>MVLPPREKEKLRQIQMRTLLARLRHPVRTRIARRRSSDPNNHYEALPIPSNFAPYRPTATPLPAPAVESAPSHLIVEATPVAPLRPAEATPPQPPRAEPMVCGLPTAEASGDAPVQPSHMRGVAKGTPPTLVAGPTPPRPIAEATPPAPPPPAAEAAPPQPPATEPTAPGLPAGEATGNAPVQPSRAWGQKKKAPEEFPTTETAGANPPAPPPQASGKKRKADEG</sequence>
<protein>
    <submittedName>
        <fullName evidence="2">Uncharacterized protein</fullName>
    </submittedName>
</protein>
<dbReference type="Proteomes" id="UP000027195">
    <property type="component" value="Unassembled WGS sequence"/>
</dbReference>
<dbReference type="HOGENOM" id="CLU_1229760_0_0_1"/>
<dbReference type="PRINTS" id="PR01217">
    <property type="entry name" value="PRICHEXTENSN"/>
</dbReference>
<evidence type="ECO:0000256" key="1">
    <source>
        <dbReference type="SAM" id="MobiDB-lite"/>
    </source>
</evidence>
<dbReference type="AlphaFoldDB" id="A0A067M2A5"/>
<dbReference type="InParanoid" id="A0A067M2A5"/>
<name>A0A067M2A5_BOTB1</name>
<feature type="region of interest" description="Disordered" evidence="1">
    <location>
        <begin position="82"/>
        <end position="225"/>
    </location>
</feature>
<feature type="compositionally biased region" description="Pro residues" evidence="1">
    <location>
        <begin position="135"/>
        <end position="164"/>
    </location>
</feature>
<keyword evidence="3" id="KW-1185">Reference proteome</keyword>
<proteinExistence type="predicted"/>